<comment type="similarity">
    <text evidence="2">Belongs to the glycosyl hydrolase 51 family.</text>
</comment>
<keyword evidence="8" id="KW-0732">Signal</keyword>
<dbReference type="InterPro" id="IPR055235">
    <property type="entry name" value="ASD1_cat"/>
</dbReference>
<keyword evidence="6" id="KW-0119">Carbohydrate metabolism</keyword>
<keyword evidence="7 10" id="KW-0326">Glycosidase</keyword>
<dbReference type="AlphaFoldDB" id="A0A518BU27"/>
<keyword evidence="11" id="KW-1185">Reference proteome</keyword>
<comment type="subunit">
    <text evidence="3">Homohexamer; trimer of dimers.</text>
</comment>
<dbReference type="SMART" id="SM00813">
    <property type="entry name" value="Alpha-L-AF_C"/>
    <property type="match status" value="1"/>
</dbReference>
<gene>
    <name evidence="10" type="ORF">Pan265_03040</name>
</gene>
<dbReference type="Gene3D" id="2.60.40.1180">
    <property type="entry name" value="Golgi alpha-mannosidase II"/>
    <property type="match status" value="1"/>
</dbReference>
<dbReference type="GO" id="GO:0000272">
    <property type="term" value="P:polysaccharide catabolic process"/>
    <property type="evidence" value="ECO:0007669"/>
    <property type="project" value="TreeGrafter"/>
</dbReference>
<organism evidence="10 11">
    <name type="scientific">Mucisphaera calidilacus</name>
    <dbReference type="NCBI Taxonomy" id="2527982"/>
    <lineage>
        <taxon>Bacteria</taxon>
        <taxon>Pseudomonadati</taxon>
        <taxon>Planctomycetota</taxon>
        <taxon>Phycisphaerae</taxon>
        <taxon>Phycisphaerales</taxon>
        <taxon>Phycisphaeraceae</taxon>
        <taxon>Mucisphaera</taxon>
    </lineage>
</organism>
<dbReference type="EMBL" id="CP036280">
    <property type="protein sequence ID" value="QDU70476.1"/>
    <property type="molecule type" value="Genomic_DNA"/>
</dbReference>
<evidence type="ECO:0000256" key="2">
    <source>
        <dbReference type="ARBA" id="ARBA00007186"/>
    </source>
</evidence>
<dbReference type="InterPro" id="IPR010720">
    <property type="entry name" value="Alpha-L-AF_C"/>
</dbReference>
<name>A0A518BU27_9BACT</name>
<feature type="chain" id="PRO_5022174065" description="non-reducing end alpha-L-arabinofuranosidase" evidence="8">
    <location>
        <begin position="33"/>
        <end position="548"/>
    </location>
</feature>
<dbReference type="KEGG" id="mcad:Pan265_03040"/>
<evidence type="ECO:0000256" key="4">
    <source>
        <dbReference type="ARBA" id="ARBA00012670"/>
    </source>
</evidence>
<proteinExistence type="inferred from homology"/>
<evidence type="ECO:0000256" key="6">
    <source>
        <dbReference type="ARBA" id="ARBA00023277"/>
    </source>
</evidence>
<comment type="catalytic activity">
    <reaction evidence="1">
        <text>Hydrolysis of terminal non-reducing alpha-L-arabinofuranoside residues in alpha-L-arabinosides.</text>
        <dbReference type="EC" id="3.2.1.55"/>
    </reaction>
</comment>
<dbReference type="Pfam" id="PF22848">
    <property type="entry name" value="ASD1_dom"/>
    <property type="match status" value="1"/>
</dbReference>
<feature type="signal peptide" evidence="8">
    <location>
        <begin position="1"/>
        <end position="32"/>
    </location>
</feature>
<accession>A0A518BU27</accession>
<evidence type="ECO:0000256" key="1">
    <source>
        <dbReference type="ARBA" id="ARBA00001462"/>
    </source>
</evidence>
<evidence type="ECO:0000256" key="7">
    <source>
        <dbReference type="ARBA" id="ARBA00023295"/>
    </source>
</evidence>
<keyword evidence="5 10" id="KW-0378">Hydrolase</keyword>
<reference evidence="10 11" key="1">
    <citation type="submission" date="2019-02" db="EMBL/GenBank/DDBJ databases">
        <title>Deep-cultivation of Planctomycetes and their phenomic and genomic characterization uncovers novel biology.</title>
        <authorList>
            <person name="Wiegand S."/>
            <person name="Jogler M."/>
            <person name="Boedeker C."/>
            <person name="Pinto D."/>
            <person name="Vollmers J."/>
            <person name="Rivas-Marin E."/>
            <person name="Kohn T."/>
            <person name="Peeters S.H."/>
            <person name="Heuer A."/>
            <person name="Rast P."/>
            <person name="Oberbeckmann S."/>
            <person name="Bunk B."/>
            <person name="Jeske O."/>
            <person name="Meyerdierks A."/>
            <person name="Storesund J.E."/>
            <person name="Kallscheuer N."/>
            <person name="Luecker S."/>
            <person name="Lage O.M."/>
            <person name="Pohl T."/>
            <person name="Merkel B.J."/>
            <person name="Hornburger P."/>
            <person name="Mueller R.-W."/>
            <person name="Bruemmer F."/>
            <person name="Labrenz M."/>
            <person name="Spormann A.M."/>
            <person name="Op den Camp H."/>
            <person name="Overmann J."/>
            <person name="Amann R."/>
            <person name="Jetten M.S.M."/>
            <person name="Mascher T."/>
            <person name="Medema M.H."/>
            <person name="Devos D.P."/>
            <person name="Kaster A.-K."/>
            <person name="Ovreas L."/>
            <person name="Rohde M."/>
            <person name="Galperin M.Y."/>
            <person name="Jogler C."/>
        </authorList>
    </citation>
    <scope>NUCLEOTIDE SEQUENCE [LARGE SCALE GENOMIC DNA]</scope>
    <source>
        <strain evidence="10 11">Pan265</strain>
    </source>
</reference>
<dbReference type="Proteomes" id="UP000320386">
    <property type="component" value="Chromosome"/>
</dbReference>
<evidence type="ECO:0000256" key="3">
    <source>
        <dbReference type="ARBA" id="ARBA00011165"/>
    </source>
</evidence>
<evidence type="ECO:0000256" key="8">
    <source>
        <dbReference type="SAM" id="SignalP"/>
    </source>
</evidence>
<evidence type="ECO:0000313" key="11">
    <source>
        <dbReference type="Proteomes" id="UP000320386"/>
    </source>
</evidence>
<evidence type="ECO:0000259" key="9">
    <source>
        <dbReference type="SMART" id="SM00813"/>
    </source>
</evidence>
<evidence type="ECO:0000256" key="5">
    <source>
        <dbReference type="ARBA" id="ARBA00022801"/>
    </source>
</evidence>
<dbReference type="GO" id="GO:0046373">
    <property type="term" value="P:L-arabinose metabolic process"/>
    <property type="evidence" value="ECO:0007669"/>
    <property type="project" value="InterPro"/>
</dbReference>
<sequence precursor="true">MEIKNTYMHRSRLMVRISQLFIVVLACSQGFAASDARPRPGGEYDGVLLTGRESSSGPIRLLIRETATSHPVHREVLGFNWGWVWTATRVLEIDTTRLTEAFTESIRNLPVPLIRMAGTESQYFQWREAIGPLDARRPIIINAYDKSFGKRRMDFGLPELVRVMQHAGGPTRLAYVLNFELDSAQDHADLAEYLTGDGRENLNGGKNWAAVRIASGLPEPVDVAVWELGNELDWSFHRESFPSVEVYIERCRETIRAIRAVQPDARFAALTTTAPWNKKMQDPEKYWPRWHRRVIEELGDEIDYLTFHPYYHGHSPVTLRSYMDRIAEDVERITGSDRIKFFISEHARWPGPRPGGGLRGRDTHNLKGCLAVAEFLNLSFGNPDVAMMAYHNLNAGPWNAIELDSDTGRWHHNGIARLFQMYHRHLGTHVVTHRIRGDGTSTEKTDLNVTVLVTSDQPTRGDAPEELSVILVNRDSDDPRRLSISASSRYRIASGEIMTSGSMDAANTATESPLDPRVLVPERHGDLRSFVLPAKSIVAMKLVRVDDE</sequence>
<dbReference type="PROSITE" id="PS51257">
    <property type="entry name" value="PROKAR_LIPOPROTEIN"/>
    <property type="match status" value="1"/>
</dbReference>
<dbReference type="EC" id="3.2.1.55" evidence="4"/>
<evidence type="ECO:0000313" key="10">
    <source>
        <dbReference type="EMBL" id="QDU70476.1"/>
    </source>
</evidence>
<feature type="domain" description="Alpha-L-arabinofuranosidase C-terminal" evidence="9">
    <location>
        <begin position="344"/>
        <end position="536"/>
    </location>
</feature>
<dbReference type="PANTHER" id="PTHR43576">
    <property type="entry name" value="ALPHA-L-ARABINOFURANOSIDASE C-RELATED"/>
    <property type="match status" value="1"/>
</dbReference>
<dbReference type="GO" id="GO:0046556">
    <property type="term" value="F:alpha-L-arabinofuranosidase activity"/>
    <property type="evidence" value="ECO:0007669"/>
    <property type="project" value="UniProtKB-EC"/>
</dbReference>
<dbReference type="Gene3D" id="3.20.20.80">
    <property type="entry name" value="Glycosidases"/>
    <property type="match status" value="1"/>
</dbReference>
<dbReference type="InterPro" id="IPR013780">
    <property type="entry name" value="Glyco_hydro_b"/>
</dbReference>
<protein>
    <recommendedName>
        <fullName evidence="4">non-reducing end alpha-L-arabinofuranosidase</fullName>
        <ecNumber evidence="4">3.2.1.55</ecNumber>
    </recommendedName>
</protein>
<dbReference type="SUPFAM" id="SSF51445">
    <property type="entry name" value="(Trans)glycosidases"/>
    <property type="match status" value="1"/>
</dbReference>
<dbReference type="InterPro" id="IPR017853">
    <property type="entry name" value="GH"/>
</dbReference>